<evidence type="ECO:0000256" key="4">
    <source>
        <dbReference type="ARBA" id="ARBA00023002"/>
    </source>
</evidence>
<keyword evidence="4" id="KW-0560">Oxidoreductase</keyword>
<comment type="caution">
    <text evidence="7">The sequence shown here is derived from an EMBL/GenBank/DDBJ whole genome shotgun (WGS) entry which is preliminary data.</text>
</comment>
<dbReference type="Proteomes" id="UP000188533">
    <property type="component" value="Unassembled WGS sequence"/>
</dbReference>
<dbReference type="STRING" id="5353.A0A1Q3DWS0"/>
<feature type="domain" description="FAD-binding" evidence="6">
    <location>
        <begin position="11"/>
        <end position="352"/>
    </location>
</feature>
<reference evidence="7 8" key="2">
    <citation type="submission" date="2017-02" db="EMBL/GenBank/DDBJ databases">
        <title>A genome survey and senescence transcriptome analysis in Lentinula edodes.</title>
        <authorList>
            <person name="Sakamoto Y."/>
            <person name="Nakade K."/>
            <person name="Sato S."/>
            <person name="Yoshida Y."/>
            <person name="Miyazaki K."/>
            <person name="Natsume S."/>
            <person name="Konno N."/>
        </authorList>
    </citation>
    <scope>NUCLEOTIDE SEQUENCE [LARGE SCALE GENOMIC DNA]</scope>
    <source>
        <strain evidence="7 8">NBRC 111202</strain>
    </source>
</reference>
<keyword evidence="3" id="KW-0274">FAD</keyword>
<dbReference type="PRINTS" id="PR00420">
    <property type="entry name" value="RNGMNOXGNASE"/>
</dbReference>
<dbReference type="AlphaFoldDB" id="A0A1Q3DWS0"/>
<dbReference type="GO" id="GO:0071949">
    <property type="term" value="F:FAD binding"/>
    <property type="evidence" value="ECO:0007669"/>
    <property type="project" value="InterPro"/>
</dbReference>
<dbReference type="EMBL" id="BDGU01000013">
    <property type="protein sequence ID" value="GAV99365.1"/>
    <property type="molecule type" value="Genomic_DNA"/>
</dbReference>
<evidence type="ECO:0000259" key="6">
    <source>
        <dbReference type="Pfam" id="PF01494"/>
    </source>
</evidence>
<evidence type="ECO:0000256" key="3">
    <source>
        <dbReference type="ARBA" id="ARBA00022827"/>
    </source>
</evidence>
<accession>A0A1Q3DWS0</accession>
<dbReference type="Gene3D" id="3.50.50.60">
    <property type="entry name" value="FAD/NAD(P)-binding domain"/>
    <property type="match status" value="1"/>
</dbReference>
<evidence type="ECO:0000256" key="1">
    <source>
        <dbReference type="ARBA" id="ARBA00005706"/>
    </source>
</evidence>
<comment type="similarity">
    <text evidence="1">Belongs to the flavin-dependent halogenase family.</text>
</comment>
<dbReference type="GO" id="GO:0140907">
    <property type="term" value="F:flavin-dependent halogenase activity"/>
    <property type="evidence" value="ECO:0007669"/>
    <property type="project" value="UniProtKB-ARBA"/>
</dbReference>
<dbReference type="SUPFAM" id="SSF51905">
    <property type="entry name" value="FAD/NAD(P)-binding domain"/>
    <property type="match status" value="1"/>
</dbReference>
<proteinExistence type="inferred from homology"/>
<dbReference type="InterPro" id="IPR002938">
    <property type="entry name" value="FAD-bd"/>
</dbReference>
<keyword evidence="2" id="KW-0285">Flavoprotein</keyword>
<dbReference type="Pfam" id="PF01494">
    <property type="entry name" value="FAD_binding_3"/>
    <property type="match status" value="1"/>
</dbReference>
<evidence type="ECO:0000256" key="5">
    <source>
        <dbReference type="ARBA" id="ARBA00049364"/>
    </source>
</evidence>
<dbReference type="InterPro" id="IPR036188">
    <property type="entry name" value="FAD/NAD-bd_sf"/>
</dbReference>
<gene>
    <name evidence="7" type="ORF">LENED_000819</name>
</gene>
<dbReference type="InterPro" id="IPR050816">
    <property type="entry name" value="Flavin-dep_Halogenase_NPB"/>
</dbReference>
<name>A0A1Q3DWS0_LENED</name>
<organism evidence="7 8">
    <name type="scientific">Lentinula edodes</name>
    <name type="common">Shiitake mushroom</name>
    <name type="synonym">Lentinus edodes</name>
    <dbReference type="NCBI Taxonomy" id="5353"/>
    <lineage>
        <taxon>Eukaryota</taxon>
        <taxon>Fungi</taxon>
        <taxon>Dikarya</taxon>
        <taxon>Basidiomycota</taxon>
        <taxon>Agaricomycotina</taxon>
        <taxon>Agaricomycetes</taxon>
        <taxon>Agaricomycetidae</taxon>
        <taxon>Agaricales</taxon>
        <taxon>Marasmiineae</taxon>
        <taxon>Omphalotaceae</taxon>
        <taxon>Lentinula</taxon>
    </lineage>
</organism>
<evidence type="ECO:0000313" key="8">
    <source>
        <dbReference type="Proteomes" id="UP000188533"/>
    </source>
</evidence>
<dbReference type="PANTHER" id="PTHR43747:SF5">
    <property type="entry name" value="FAD-BINDING DOMAIN-CONTAINING PROTEIN"/>
    <property type="match status" value="1"/>
</dbReference>
<keyword evidence="8" id="KW-1185">Reference proteome</keyword>
<evidence type="ECO:0000313" key="7">
    <source>
        <dbReference type="EMBL" id="GAV99365.1"/>
    </source>
</evidence>
<dbReference type="GO" id="GO:0044550">
    <property type="term" value="P:secondary metabolite biosynthetic process"/>
    <property type="evidence" value="ECO:0007669"/>
    <property type="project" value="UniProtKB-ARBA"/>
</dbReference>
<protein>
    <submittedName>
        <fullName evidence="7">FAD NAD-binding domain-containing protein</fullName>
    </submittedName>
</protein>
<reference evidence="7 8" key="1">
    <citation type="submission" date="2016-08" db="EMBL/GenBank/DDBJ databases">
        <authorList>
            <consortium name="Lentinula edodes genome sequencing consortium"/>
            <person name="Sakamoto Y."/>
            <person name="Nakade K."/>
            <person name="Sato S."/>
            <person name="Yoshida Y."/>
            <person name="Miyazaki K."/>
            <person name="Natsume S."/>
            <person name="Konno N."/>
        </authorList>
    </citation>
    <scope>NUCLEOTIDE SEQUENCE [LARGE SCALE GENOMIC DNA]</scope>
    <source>
        <strain evidence="7 8">NBRC 111202</strain>
    </source>
</reference>
<sequence length="599" mass="67275">MSTTTTAVPEKTTILVIGGGPGGSYTAAALAREGHDVVILESAKHPRYHIGESLTAAMRTYLRFIGLEEEFVKHGFNLKQGALFQLVQGMEANWTDFQARIPDYETWNVVRSEMDNLMFKHAAKEGAVAFDETKIESIEFEGNGDPKTARPVAAQWTNKQGQSGRIAFDWLVDASGRAGVMSTQYLKNRVMRESFRNVAVWSYWKGIRATGRPYSFYAEVLTDKKGWAWFIPLNDGTTSVGFVTHQNTSTERRSKVGPDGKKPTVTEHYLDMFQYAPHVKDFLKEGEMIPGTTHSASDYSYWAGGYAGDHYRLVGDAANFVDPFFSTGIHISMSGGLSAAASICSSIRGDVDEMTARKWHDLKVGMLHVRFLLAVMGAYRQMDLEQQNFDYASELLCQGKEYFNHAFIGFREPIQELRTSGDKTEEWTVEDVNNLMEGFGHFFDSSVDEPDVAEVMKVHGMQSISIMAPVLGNKKIEVMAEDEMTRNVLKKFDARKLFGPEVEVNSLKRQALFGYIVNLERGQLGLIYAQLSFDFVLHAIWGRTEPGHELQAVDVDENPLTPTTRNSVYSRFSDALLPLDRRYITTWARYSSGCAFIPL</sequence>
<comment type="catalytic activity">
    <reaction evidence="5">
        <text>melleolide F + FADH2 + chloride + O2 = 6'-chloromelleolide F + FAD + 2 H2O + H(+)</text>
        <dbReference type="Rhea" id="RHEA:67160"/>
        <dbReference type="ChEBI" id="CHEBI:15377"/>
        <dbReference type="ChEBI" id="CHEBI:15378"/>
        <dbReference type="ChEBI" id="CHEBI:15379"/>
        <dbReference type="ChEBI" id="CHEBI:17996"/>
        <dbReference type="ChEBI" id="CHEBI:57692"/>
        <dbReference type="ChEBI" id="CHEBI:58307"/>
        <dbReference type="ChEBI" id="CHEBI:167712"/>
        <dbReference type="ChEBI" id="CHEBI:167713"/>
    </reaction>
    <physiologicalReaction direction="left-to-right" evidence="5">
        <dbReference type="Rhea" id="RHEA:67161"/>
    </physiologicalReaction>
</comment>
<dbReference type="PANTHER" id="PTHR43747">
    <property type="entry name" value="FAD-BINDING PROTEIN"/>
    <property type="match status" value="1"/>
</dbReference>
<evidence type="ECO:0000256" key="2">
    <source>
        <dbReference type="ARBA" id="ARBA00022630"/>
    </source>
</evidence>